<dbReference type="InterPro" id="IPR045034">
    <property type="entry name" value="O-acyltransferase_WSD1-like"/>
</dbReference>
<dbReference type="PANTHER" id="PTHR31650">
    <property type="entry name" value="O-ACYLTRANSFERASE (WSD1-LIKE) FAMILY PROTEIN"/>
    <property type="match status" value="1"/>
</dbReference>
<evidence type="ECO:0000313" key="3">
    <source>
        <dbReference type="Proteomes" id="UP001152561"/>
    </source>
</evidence>
<dbReference type="GO" id="GO:0005886">
    <property type="term" value="C:plasma membrane"/>
    <property type="evidence" value="ECO:0007669"/>
    <property type="project" value="TreeGrafter"/>
</dbReference>
<dbReference type="PANTHER" id="PTHR31650:SF28">
    <property type="entry name" value="O-ACYLTRANSFERASE WSD1-LIKE ISOFORM X1"/>
    <property type="match status" value="1"/>
</dbReference>
<dbReference type="AlphaFoldDB" id="A0A9Q1L7X5"/>
<accession>A0A9Q1L7X5</accession>
<comment type="caution">
    <text evidence="2">The sequence shown here is derived from an EMBL/GenBank/DDBJ whole genome shotgun (WGS) entry which is preliminary data.</text>
</comment>
<feature type="domain" description="O-acyltransferase WSD1 C-terminal" evidence="1">
    <location>
        <begin position="27"/>
        <end position="121"/>
    </location>
</feature>
<dbReference type="OrthoDB" id="619536at2759"/>
<dbReference type="Pfam" id="PF06974">
    <property type="entry name" value="WS_DGAT_C"/>
    <property type="match status" value="1"/>
</dbReference>
<dbReference type="GO" id="GO:0008374">
    <property type="term" value="F:O-acyltransferase activity"/>
    <property type="evidence" value="ECO:0007669"/>
    <property type="project" value="InterPro"/>
</dbReference>
<name>A0A9Q1L7X5_9SOLA</name>
<keyword evidence="3" id="KW-1185">Reference proteome</keyword>
<evidence type="ECO:0000259" key="1">
    <source>
        <dbReference type="Pfam" id="PF06974"/>
    </source>
</evidence>
<sequence length="133" mass="14882">MTVEVEVKRKFLLERTRCRATVLVNLRPTLEVQGATTLTERILSQTTLIFSSVIDPLEEVSWSGHPLAFLAPTCYGHPTVLMVHACSYAKKLTFVIAIDEGMIPDSNQLGEDFVDSFMLIKEAVLSKLRTKVD</sequence>
<proteinExistence type="predicted"/>
<dbReference type="GO" id="GO:0019432">
    <property type="term" value="P:triglyceride biosynthetic process"/>
    <property type="evidence" value="ECO:0007669"/>
    <property type="project" value="TreeGrafter"/>
</dbReference>
<evidence type="ECO:0000313" key="2">
    <source>
        <dbReference type="EMBL" id="KAJ8529290.1"/>
    </source>
</evidence>
<dbReference type="InterPro" id="IPR009721">
    <property type="entry name" value="O-acyltransferase_WSD1_C"/>
</dbReference>
<reference evidence="3" key="1">
    <citation type="journal article" date="2023" name="Proc. Natl. Acad. Sci. U.S.A.">
        <title>Genomic and structural basis for evolution of tropane alkaloid biosynthesis.</title>
        <authorList>
            <person name="Wanga Y.-J."/>
            <person name="Taina T."/>
            <person name="Yua J.-Y."/>
            <person name="Lia J."/>
            <person name="Xua B."/>
            <person name="Chenc J."/>
            <person name="D'Auriad J.C."/>
            <person name="Huanga J.-P."/>
            <person name="Huanga S.-X."/>
        </authorList>
    </citation>
    <scope>NUCLEOTIDE SEQUENCE [LARGE SCALE GENOMIC DNA]</scope>
    <source>
        <strain evidence="3">cv. KIB-2019</strain>
    </source>
</reference>
<protein>
    <recommendedName>
        <fullName evidence="1">O-acyltransferase WSD1 C-terminal domain-containing protein</fullName>
    </recommendedName>
</protein>
<organism evidence="2 3">
    <name type="scientific">Anisodus acutangulus</name>
    <dbReference type="NCBI Taxonomy" id="402998"/>
    <lineage>
        <taxon>Eukaryota</taxon>
        <taxon>Viridiplantae</taxon>
        <taxon>Streptophyta</taxon>
        <taxon>Embryophyta</taxon>
        <taxon>Tracheophyta</taxon>
        <taxon>Spermatophyta</taxon>
        <taxon>Magnoliopsida</taxon>
        <taxon>eudicotyledons</taxon>
        <taxon>Gunneridae</taxon>
        <taxon>Pentapetalae</taxon>
        <taxon>asterids</taxon>
        <taxon>lamiids</taxon>
        <taxon>Solanales</taxon>
        <taxon>Solanaceae</taxon>
        <taxon>Solanoideae</taxon>
        <taxon>Hyoscyameae</taxon>
        <taxon>Anisodus</taxon>
    </lineage>
</organism>
<gene>
    <name evidence="2" type="ORF">K7X08_036125</name>
</gene>
<dbReference type="Proteomes" id="UP001152561">
    <property type="component" value="Unassembled WGS sequence"/>
</dbReference>
<dbReference type="EMBL" id="JAJAGQ010000022">
    <property type="protein sequence ID" value="KAJ8529290.1"/>
    <property type="molecule type" value="Genomic_DNA"/>
</dbReference>